<feature type="compositionally biased region" description="Basic residues" evidence="2">
    <location>
        <begin position="753"/>
        <end position="763"/>
    </location>
</feature>
<feature type="region of interest" description="Disordered" evidence="2">
    <location>
        <begin position="795"/>
        <end position="865"/>
    </location>
</feature>
<feature type="region of interest" description="Disordered" evidence="2">
    <location>
        <begin position="199"/>
        <end position="236"/>
    </location>
</feature>
<dbReference type="Pfam" id="PF22669">
    <property type="entry name" value="Exo_endo_phos2"/>
    <property type="match status" value="1"/>
</dbReference>
<dbReference type="GO" id="GO:0004439">
    <property type="term" value="F:phosphatidylinositol-4,5-bisphosphate 5-phosphatase activity"/>
    <property type="evidence" value="ECO:0007669"/>
    <property type="project" value="TreeGrafter"/>
</dbReference>
<evidence type="ECO:0000259" key="3">
    <source>
        <dbReference type="PROSITE" id="PS50103"/>
    </source>
</evidence>
<dbReference type="Gene3D" id="2.130.10.10">
    <property type="entry name" value="YVTN repeat-like/Quinoprotein amine dehydrogenase"/>
    <property type="match status" value="1"/>
</dbReference>
<dbReference type="SMART" id="SM00128">
    <property type="entry name" value="IPPc"/>
    <property type="match status" value="1"/>
</dbReference>
<keyword evidence="1" id="KW-0863">Zinc-finger</keyword>
<sequence length="1601" mass="181390">MSTQPFGNKLPSSYSLPPPPPPSSIGKGKGRGRGKSHGSGSYQPLFRQNNQPGSNQQNSQLFGSTYSNKIIKDEQILPNIEKNKVSHKFDLTQNQTPSKKQNKNKNILFKSSTDYKKLINQHNSLLAKTKKYSPQEQFTSLLDSFNKSIFDSVQNLQKSFEEKYSLPHLSNNSSGDKYKNLSLLNKEILIKKLNINGQASSSRSNFSQTNHLVEQNSKATSSRSNNTSPDDEQGGSAHQVNFAAVAKAALAATSALQYKDQSVDDKHNSAKDCKSNNQSKWHCESCAQSFVQEFQLKTHKCYKKSNNDESRLKPVMNFNLDTPEAIAKWIEDRKKNYPTNANIARKKELEAERIARGKILKAQAKKRSLEYSQRSYDVIKKMRLENGRQINTRINTGRNGPCGSTDLLVAASAAGASLDDKIIRMIQPALSTLFRNRNSIINNKVLKTVSNSKVSVSKKNRKTGDLYSKVCIKYRQGHCPRGKDCTNKHYGKMICPPLQRPPDDARCRQRNLRELLLHKEIVEEKNVILQCLRHIVNNNFFGVVTHNAIKDAKKRGEALVTEVGDHVINRSLFLVDILLAQVDLNTSSGDDDSIPNKSIKSRIEQLNQQKITNETTNTNPAIKLYTSTTRDSNSSDNRINDQPLQKFKNSVNVVSVVNALNAKKSPPPIPPSRSKPHVVGNIKPIIPPPSSALKNNISPTISYLPNSAPLQYSVSNYRNTHDNPFDDSKVAVSKEADPFSDINEMDNESSVSSRHRRHSHSHVTSRGIGNKFIDDNSIEVPSKKYNNTSKVLHKTNENDLENGPPSLPPRPQNKPALPDRPRKLDRNNGKHKSKREKEASGSDSDHSEDRASDTPDATRVNRRPPRFHDIKDINSKVTTRIFAIAGKFIITSTGHTRVWLLADGTNIRSISHDDSKAASLCWRPTRRVEDVGRYTWCGTQDGHLFAIDINNEKYIEINKKAHSSQISFILRHGLQLWTLDDSGKLLIWPEGDNGVVSLKSKPQNIKVSSKVNCAIVVGDHLWLSSGKAVEIFNPLETQGLVLEKIELGNDVGNVKCMTYMKQIKHMKQMNFVYIGHDDGKISVWNAKTYEREVTVNVAVYCINSLLSVGDYLWVGFNTGMIYIYDVQSYPWIVIKEWKAHKAPIVGMQLDETGLLRVEKLQVASLSEEGQIITWDGLMTEDWIADEMIVRELEYCDFRNVKVLICSWNIDASKPAELESCSDGIQFLKKLFESTKSPDIIVIGFQEIIDLESKKMTAKTMLLSKKKADKQMNENITLRYKLWYDKLIEFVKEYTKQEYEVLVSDNLVGLFTCIFAKKSEKGKIRDTDVAIKKTGLKGLHGNKGSIATRFIYDDSSICFVNCHLAAGQTQIKERNTDVAKILDNTVFPSRENNSWDDNEGVFALGGDGSMVLDHEIVFFSGDLNYRINLPREEVFDAIEEKNFSFLLEHDQLSKQMNKNPGFRLRSFKEGVPNFAPTYKYDPGTNTYDTSEKKRTPAWCDRILYFGTNIVKQEHYSRYECKISDHRPISGAFKIRIKTIRKSHQAEVKEDVDRIWKEKIKDKKREIMIKWIKGCGWDEQSAIRTLDENYGDLRKTVDELKRK</sequence>
<proteinExistence type="predicted"/>
<dbReference type="Gene3D" id="3.60.10.10">
    <property type="entry name" value="Endonuclease/exonuclease/phosphatase"/>
    <property type="match status" value="1"/>
</dbReference>
<dbReference type="SUPFAM" id="SSF56219">
    <property type="entry name" value="DNase I-like"/>
    <property type="match status" value="1"/>
</dbReference>
<protein>
    <recommendedName>
        <fullName evidence="3">C3H1-type domain-containing protein</fullName>
    </recommendedName>
</protein>
<reference evidence="4 5" key="1">
    <citation type="submission" date="2015-10" db="EMBL/GenBank/DDBJ databases">
        <title>Genome analyses suggest a sexual origin of heterokaryosis in a supposedly ancient asexual fungus.</title>
        <authorList>
            <person name="Ropars J."/>
            <person name="Sedzielewska K."/>
            <person name="Noel J."/>
            <person name="Charron P."/>
            <person name="Farinelli L."/>
            <person name="Marton T."/>
            <person name="Kruger M."/>
            <person name="Pelin A."/>
            <person name="Brachmann A."/>
            <person name="Corradi N."/>
        </authorList>
    </citation>
    <scope>NUCLEOTIDE SEQUENCE [LARGE SCALE GENOMIC DNA]</scope>
    <source>
        <strain evidence="4 5">A4</strain>
    </source>
</reference>
<dbReference type="VEuPathDB" id="FungiDB:RhiirA1_374618"/>
<dbReference type="SUPFAM" id="SSF50998">
    <property type="entry name" value="Quinoprotein alcohol dehydrogenase-like"/>
    <property type="match status" value="1"/>
</dbReference>
<feature type="domain" description="C3H1-type" evidence="3">
    <location>
        <begin position="465"/>
        <end position="492"/>
    </location>
</feature>
<evidence type="ECO:0000313" key="4">
    <source>
        <dbReference type="EMBL" id="PKY43969.1"/>
    </source>
</evidence>
<dbReference type="InterPro" id="IPR046985">
    <property type="entry name" value="IP5"/>
</dbReference>
<dbReference type="VEuPathDB" id="FungiDB:RhiirFUN_002080"/>
<name>A0A2I1GBG9_9GLOM</name>
<organism evidence="4 5">
    <name type="scientific">Rhizophagus irregularis</name>
    <dbReference type="NCBI Taxonomy" id="588596"/>
    <lineage>
        <taxon>Eukaryota</taxon>
        <taxon>Fungi</taxon>
        <taxon>Fungi incertae sedis</taxon>
        <taxon>Mucoromycota</taxon>
        <taxon>Glomeromycotina</taxon>
        <taxon>Glomeromycetes</taxon>
        <taxon>Glomerales</taxon>
        <taxon>Glomeraceae</taxon>
        <taxon>Rhizophagus</taxon>
    </lineage>
</organism>
<feature type="compositionally biased region" description="Polar residues" evidence="2">
    <location>
        <begin position="199"/>
        <end position="228"/>
    </location>
</feature>
<dbReference type="InterPro" id="IPR015943">
    <property type="entry name" value="WD40/YVTN_repeat-like_dom_sf"/>
</dbReference>
<dbReference type="VEuPathDB" id="FungiDB:FUN_002025"/>
<dbReference type="VEuPathDB" id="FungiDB:RhiirFUN_002081"/>
<accession>A0A2I1GBG9</accession>
<dbReference type="EMBL" id="LLXI01000290">
    <property type="protein sequence ID" value="PKY43969.1"/>
    <property type="molecule type" value="Genomic_DNA"/>
</dbReference>
<keyword evidence="1" id="KW-0862">Zinc</keyword>
<dbReference type="PANTHER" id="PTHR11200:SF240">
    <property type="entry name" value="INOSITOL POLYPHOSPHATE 5-PHOSPHATASE C9G1.10C-RELATED"/>
    <property type="match status" value="1"/>
</dbReference>
<gene>
    <name evidence="4" type="ORF">RhiirA4_511906</name>
</gene>
<dbReference type="InterPro" id="IPR019496">
    <property type="entry name" value="NUFIP1_cons_dom"/>
</dbReference>
<dbReference type="InterPro" id="IPR000300">
    <property type="entry name" value="IPPc"/>
</dbReference>
<dbReference type="PROSITE" id="PS50103">
    <property type="entry name" value="ZF_C3H1"/>
    <property type="match status" value="1"/>
</dbReference>
<evidence type="ECO:0000256" key="2">
    <source>
        <dbReference type="SAM" id="MobiDB-lite"/>
    </source>
</evidence>
<feature type="compositionally biased region" description="Basic and acidic residues" evidence="2">
    <location>
        <begin position="817"/>
        <end position="828"/>
    </location>
</feature>
<evidence type="ECO:0000256" key="1">
    <source>
        <dbReference type="PROSITE-ProRule" id="PRU00723"/>
    </source>
</evidence>
<keyword evidence="1" id="KW-0479">Metal-binding</keyword>
<evidence type="ECO:0000313" key="5">
    <source>
        <dbReference type="Proteomes" id="UP000234323"/>
    </source>
</evidence>
<comment type="caution">
    <text evidence="4">The sequence shown here is derived from an EMBL/GenBank/DDBJ whole genome shotgun (WGS) entry which is preliminary data.</text>
</comment>
<dbReference type="VEuPathDB" id="FungiDB:RhiirA1_411141"/>
<dbReference type="VEuPathDB" id="FungiDB:FUN_002024"/>
<dbReference type="InterPro" id="IPR011047">
    <property type="entry name" value="Quinoprotein_ADH-like_sf"/>
</dbReference>
<dbReference type="InterPro" id="IPR000571">
    <property type="entry name" value="Znf_CCCH"/>
</dbReference>
<dbReference type="Pfam" id="PF10453">
    <property type="entry name" value="NUFIP1"/>
    <property type="match status" value="1"/>
</dbReference>
<dbReference type="Proteomes" id="UP000234323">
    <property type="component" value="Unassembled WGS sequence"/>
</dbReference>
<dbReference type="GO" id="GO:0046856">
    <property type="term" value="P:phosphatidylinositol dephosphorylation"/>
    <property type="evidence" value="ECO:0007669"/>
    <property type="project" value="InterPro"/>
</dbReference>
<keyword evidence="5" id="KW-1185">Reference proteome</keyword>
<dbReference type="InterPro" id="IPR036691">
    <property type="entry name" value="Endo/exonu/phosph_ase_sf"/>
</dbReference>
<dbReference type="GO" id="GO:0008270">
    <property type="term" value="F:zinc ion binding"/>
    <property type="evidence" value="ECO:0007669"/>
    <property type="project" value="UniProtKB-KW"/>
</dbReference>
<feature type="zinc finger region" description="C3H1-type" evidence="1">
    <location>
        <begin position="465"/>
        <end position="492"/>
    </location>
</feature>
<dbReference type="PANTHER" id="PTHR11200">
    <property type="entry name" value="INOSITOL 5-PHOSPHATASE"/>
    <property type="match status" value="1"/>
</dbReference>
<feature type="compositionally biased region" description="Basic and acidic residues" evidence="2">
    <location>
        <begin position="719"/>
        <end position="737"/>
    </location>
</feature>
<feature type="region of interest" description="Disordered" evidence="2">
    <location>
        <begin position="719"/>
        <end position="774"/>
    </location>
</feature>
<feature type="region of interest" description="Disordered" evidence="2">
    <location>
        <begin position="1"/>
        <end position="61"/>
    </location>
</feature>
<feature type="compositionally biased region" description="Low complexity" evidence="2">
    <location>
        <begin position="38"/>
        <end position="60"/>
    </location>
</feature>
<feature type="compositionally biased region" description="Basic and acidic residues" evidence="2">
    <location>
        <begin position="835"/>
        <end position="853"/>
    </location>
</feature>